<proteinExistence type="predicted"/>
<dbReference type="GeneTree" id="ENSGT00390000000781"/>
<reference evidence="2" key="3">
    <citation type="submission" date="2025-09" db="UniProtKB">
        <authorList>
            <consortium name="Ensembl"/>
        </authorList>
    </citation>
    <scope>IDENTIFICATION</scope>
</reference>
<dbReference type="Ensembl" id="ENSHHUT00000056585.1">
    <property type="protein sequence ID" value="ENSHHUP00000054693.1"/>
    <property type="gene ID" value="ENSHHUG00000032781.1"/>
</dbReference>
<protein>
    <submittedName>
        <fullName evidence="2">Centrosomal protein 76</fullName>
    </submittedName>
</protein>
<reference evidence="3" key="1">
    <citation type="submission" date="2018-06" db="EMBL/GenBank/DDBJ databases">
        <title>Genome assembly of Danube salmon.</title>
        <authorList>
            <person name="Macqueen D.J."/>
            <person name="Gundappa M.K."/>
        </authorList>
    </citation>
    <scope>NUCLEOTIDE SEQUENCE [LARGE SCALE GENOMIC DNA]</scope>
</reference>
<dbReference type="AlphaFoldDB" id="A0A4W5NY07"/>
<feature type="domain" description="CEP76 N-terminal" evidence="1">
    <location>
        <begin position="10"/>
        <end position="69"/>
    </location>
</feature>
<name>A0A4W5NY07_9TELE</name>
<reference evidence="2" key="2">
    <citation type="submission" date="2025-08" db="UniProtKB">
        <authorList>
            <consortium name="Ensembl"/>
        </authorList>
    </citation>
    <scope>IDENTIFICATION</scope>
</reference>
<accession>A0A4W5NY07</accession>
<keyword evidence="3" id="KW-1185">Reference proteome</keyword>
<evidence type="ECO:0000313" key="3">
    <source>
        <dbReference type="Proteomes" id="UP000314982"/>
    </source>
</evidence>
<dbReference type="Proteomes" id="UP000314982">
    <property type="component" value="Unassembled WGS sequence"/>
</dbReference>
<dbReference type="Pfam" id="PF24654">
    <property type="entry name" value="CEP76_N"/>
    <property type="match status" value="1"/>
</dbReference>
<evidence type="ECO:0000313" key="2">
    <source>
        <dbReference type="Ensembl" id="ENSHHUP00000054693.1"/>
    </source>
</evidence>
<sequence>MSLSPEKASDLKQIIHNHLIKMNIHGKIRDVLAETVREDLDPGHSSLSEEDFLRALQRRGIVDDVMKDLCFSKASYGESSVQTRCYC</sequence>
<dbReference type="InterPro" id="IPR056289">
    <property type="entry name" value="CEP76_N"/>
</dbReference>
<organism evidence="2 3">
    <name type="scientific">Hucho hucho</name>
    <name type="common">huchen</name>
    <dbReference type="NCBI Taxonomy" id="62062"/>
    <lineage>
        <taxon>Eukaryota</taxon>
        <taxon>Metazoa</taxon>
        <taxon>Chordata</taxon>
        <taxon>Craniata</taxon>
        <taxon>Vertebrata</taxon>
        <taxon>Euteleostomi</taxon>
        <taxon>Actinopterygii</taxon>
        <taxon>Neopterygii</taxon>
        <taxon>Teleostei</taxon>
        <taxon>Protacanthopterygii</taxon>
        <taxon>Salmoniformes</taxon>
        <taxon>Salmonidae</taxon>
        <taxon>Salmoninae</taxon>
        <taxon>Hucho</taxon>
    </lineage>
</organism>
<evidence type="ECO:0000259" key="1">
    <source>
        <dbReference type="Pfam" id="PF24654"/>
    </source>
</evidence>